<evidence type="ECO:0000256" key="1">
    <source>
        <dbReference type="SAM" id="Phobius"/>
    </source>
</evidence>
<accession>A0A024QII2</accession>
<evidence type="ECO:0000313" key="2">
    <source>
        <dbReference type="EMBL" id="CDQ41970.1"/>
    </source>
</evidence>
<name>A0A024QII2_9BACI</name>
<gene>
    <name evidence="2" type="ORF">BN990_04349</name>
</gene>
<keyword evidence="3" id="KW-1185">Reference proteome</keyword>
<feature type="transmembrane region" description="Helical" evidence="1">
    <location>
        <begin position="36"/>
        <end position="55"/>
    </location>
</feature>
<feature type="transmembrane region" description="Helical" evidence="1">
    <location>
        <begin position="7"/>
        <end position="24"/>
    </location>
</feature>
<dbReference type="RefSeq" id="WP_021290707.1">
    <property type="nucleotide sequence ID" value="NZ_BNER01000005.1"/>
</dbReference>
<evidence type="ECO:0000313" key="3">
    <source>
        <dbReference type="Proteomes" id="UP000028875"/>
    </source>
</evidence>
<dbReference type="Proteomes" id="UP000028875">
    <property type="component" value="Unassembled WGS sequence"/>
</dbReference>
<dbReference type="STRING" id="1462526.BN990_04349"/>
<dbReference type="OrthoDB" id="2455030at2"/>
<keyword evidence="1" id="KW-1133">Transmembrane helix</keyword>
<keyword evidence="1" id="KW-0472">Membrane</keyword>
<proteinExistence type="predicted"/>
<dbReference type="AlphaFoldDB" id="A0A024QII2"/>
<keyword evidence="1" id="KW-0812">Transmembrane</keyword>
<comment type="caution">
    <text evidence="2">The sequence shown here is derived from an EMBL/GenBank/DDBJ whole genome shotgun (WGS) entry which is preliminary data.</text>
</comment>
<dbReference type="EMBL" id="CCDP010000004">
    <property type="protein sequence ID" value="CDQ41970.1"/>
    <property type="molecule type" value="Genomic_DNA"/>
</dbReference>
<protein>
    <submittedName>
        <fullName evidence="2">Uncharacterized protein</fullName>
    </submittedName>
</protein>
<sequence length="71" mass="8160">MVKSIKGQFILSMFVAIAFIYNTSNFTDFIKEDAFHLPYVMFYVAMIASVFNAGICTQKYVEFRKNAKGKN</sequence>
<reference evidence="2 3" key="1">
    <citation type="submission" date="2014-03" db="EMBL/GenBank/DDBJ databases">
        <authorList>
            <person name="Urmite Genomes U."/>
        </authorList>
    </citation>
    <scope>NUCLEOTIDE SEQUENCE [LARGE SCALE GENOMIC DNA]</scope>
    <source>
        <strain evidence="2 3">Vm-5</strain>
    </source>
</reference>
<reference evidence="3" key="2">
    <citation type="submission" date="2014-05" db="EMBL/GenBank/DDBJ databases">
        <title>Draft genome sequence of Virgibacillus massiliensis Vm-5.</title>
        <authorList>
            <person name="Khelaifia S."/>
            <person name="Croce O."/>
            <person name="Lagier J.C."/>
            <person name="Raoult D."/>
        </authorList>
    </citation>
    <scope>NUCLEOTIDE SEQUENCE [LARGE SCALE GENOMIC DNA]</scope>
    <source>
        <strain evidence="3">Vm-5</strain>
    </source>
</reference>
<organism evidence="2 3">
    <name type="scientific">Virgibacillus massiliensis</name>
    <dbReference type="NCBI Taxonomy" id="1462526"/>
    <lineage>
        <taxon>Bacteria</taxon>
        <taxon>Bacillati</taxon>
        <taxon>Bacillota</taxon>
        <taxon>Bacilli</taxon>
        <taxon>Bacillales</taxon>
        <taxon>Bacillaceae</taxon>
        <taxon>Virgibacillus</taxon>
    </lineage>
</organism>